<sequence>MTFNEFKSLKSHPAHVNFQTDTFADYELLRIAIGNGTAIGRNSIALGDDTDARTLGVEESRRVGIDDLSYDYDNHAFIPNEVEAATCQDLSPKQPNSYVPTQGTNVELPLESNGQTKRNRTEYEGNTSSFETNTRADVLERVSLSIDSIATDFRGIHSLMEKKEKESGCWDAIMEIPNLDSQVRYKVVELLNTKAKKDMFWKMSPQERKEWIMYKLS</sequence>
<dbReference type="InterPro" id="IPR056253">
    <property type="entry name" value="At2g29880-like_C"/>
</dbReference>
<comment type="caution">
    <text evidence="2">The sequence shown here is derived from an EMBL/GenBank/DDBJ whole genome shotgun (WGS) entry which is preliminary data.</text>
</comment>
<organism evidence="2 3">
    <name type="scientific">Prunus dulcis</name>
    <name type="common">Almond</name>
    <name type="synonym">Amygdalus dulcis</name>
    <dbReference type="NCBI Taxonomy" id="3755"/>
    <lineage>
        <taxon>Eukaryota</taxon>
        <taxon>Viridiplantae</taxon>
        <taxon>Streptophyta</taxon>
        <taxon>Embryophyta</taxon>
        <taxon>Tracheophyta</taxon>
        <taxon>Spermatophyta</taxon>
        <taxon>Magnoliopsida</taxon>
        <taxon>eudicotyledons</taxon>
        <taxon>Gunneridae</taxon>
        <taxon>Pentapetalae</taxon>
        <taxon>rosids</taxon>
        <taxon>fabids</taxon>
        <taxon>Rosales</taxon>
        <taxon>Rosaceae</taxon>
        <taxon>Amygdaloideae</taxon>
        <taxon>Amygdaleae</taxon>
        <taxon>Prunus</taxon>
    </lineage>
</organism>
<dbReference type="Pfam" id="PF24769">
    <property type="entry name" value="At2g29880_C"/>
    <property type="match status" value="1"/>
</dbReference>
<dbReference type="PANTHER" id="PTHR47864">
    <property type="entry name" value="TRANSMEMBRANE PROTEIN"/>
    <property type="match status" value="1"/>
</dbReference>
<dbReference type="Proteomes" id="UP001054821">
    <property type="component" value="Chromosome 8"/>
</dbReference>
<name>A0AAD4UX47_PRUDU</name>
<reference evidence="2 3" key="1">
    <citation type="journal article" date="2022" name="G3 (Bethesda)">
        <title>Whole-genome sequence and methylome profiling of the almond [Prunus dulcis (Mill.) D.A. Webb] cultivar 'Nonpareil'.</title>
        <authorList>
            <person name="D'Amico-Willman K.M."/>
            <person name="Ouma W.Z."/>
            <person name="Meulia T."/>
            <person name="Sideli G.M."/>
            <person name="Gradziel T.M."/>
            <person name="Fresnedo-Ramirez J."/>
        </authorList>
    </citation>
    <scope>NUCLEOTIDE SEQUENCE [LARGE SCALE GENOMIC DNA]</scope>
    <source>
        <strain evidence="2">Clone GOH B32 T37-40</strain>
    </source>
</reference>
<protein>
    <recommendedName>
        <fullName evidence="1">At2g29880-like C-terminal domain-containing protein</fullName>
    </recommendedName>
</protein>
<evidence type="ECO:0000313" key="2">
    <source>
        <dbReference type="EMBL" id="KAI5313397.1"/>
    </source>
</evidence>
<dbReference type="EMBL" id="JAJFAZ020000008">
    <property type="protein sequence ID" value="KAI5313397.1"/>
    <property type="molecule type" value="Genomic_DNA"/>
</dbReference>
<gene>
    <name evidence="2" type="ORF">L3X38_042571</name>
</gene>
<accession>A0AAD4UX47</accession>
<feature type="domain" description="At2g29880-like C-terminal" evidence="1">
    <location>
        <begin position="169"/>
        <end position="215"/>
    </location>
</feature>
<proteinExistence type="predicted"/>
<evidence type="ECO:0000313" key="3">
    <source>
        <dbReference type="Proteomes" id="UP001054821"/>
    </source>
</evidence>
<dbReference type="InterPro" id="IPR055314">
    <property type="entry name" value="At2g29880-like"/>
</dbReference>
<keyword evidence="3" id="KW-1185">Reference proteome</keyword>
<dbReference type="AlphaFoldDB" id="A0AAD4UX47"/>
<dbReference type="PANTHER" id="PTHR47864:SF2">
    <property type="entry name" value="MYB_SANT-LIKE DNA-BINDING DOMAIN PROTEIN"/>
    <property type="match status" value="1"/>
</dbReference>
<evidence type="ECO:0000259" key="1">
    <source>
        <dbReference type="Pfam" id="PF24769"/>
    </source>
</evidence>